<name>A0A498KU31_MALDO</name>
<dbReference type="PANTHER" id="PTHR11921:SF29">
    <property type="entry name" value="SUCCINATE DEHYDROGENASE [UBIQUINONE] IRON-SULFUR SUBUNIT, MITOCHONDRIAL"/>
    <property type="match status" value="1"/>
</dbReference>
<dbReference type="AlphaFoldDB" id="A0A498KU31"/>
<keyword evidence="2" id="KW-1185">Reference proteome</keyword>
<dbReference type="GO" id="GO:0005739">
    <property type="term" value="C:mitochondrion"/>
    <property type="evidence" value="ECO:0007669"/>
    <property type="project" value="TreeGrafter"/>
</dbReference>
<dbReference type="GO" id="GO:0022904">
    <property type="term" value="P:respiratory electron transport chain"/>
    <property type="evidence" value="ECO:0007669"/>
    <property type="project" value="TreeGrafter"/>
</dbReference>
<reference evidence="1 2" key="1">
    <citation type="submission" date="2018-10" db="EMBL/GenBank/DDBJ databases">
        <title>A high-quality apple genome assembly.</title>
        <authorList>
            <person name="Hu J."/>
        </authorList>
    </citation>
    <scope>NUCLEOTIDE SEQUENCE [LARGE SCALE GENOMIC DNA]</scope>
    <source>
        <strain evidence="2">cv. HFTH1</strain>
        <tissue evidence="1">Young leaf</tissue>
    </source>
</reference>
<evidence type="ECO:0000313" key="1">
    <source>
        <dbReference type="EMBL" id="RXI09245.1"/>
    </source>
</evidence>
<evidence type="ECO:0000313" key="2">
    <source>
        <dbReference type="Proteomes" id="UP000290289"/>
    </source>
</evidence>
<dbReference type="InterPro" id="IPR050573">
    <property type="entry name" value="SDH/FRD_Iron-Sulfur"/>
</dbReference>
<proteinExistence type="predicted"/>
<sequence>MAGCEGMDSVVCSKPCHSTFLNPHFNDNLTFQPSCQEGICDSHAINIQQFQRPGIPNEDSATRGRHLDDHAAATHSIIKGLVADMMNFYNQYRSIRSWLKRKSPTTELDGKKTIRGTLQELEK</sequence>
<gene>
    <name evidence="1" type="ORF">DVH24_033862</name>
</gene>
<dbReference type="PANTHER" id="PTHR11921">
    <property type="entry name" value="SUCCINATE DEHYDROGENASE IRON-SULFUR PROTEIN"/>
    <property type="match status" value="1"/>
</dbReference>
<dbReference type="GO" id="GO:0009060">
    <property type="term" value="P:aerobic respiration"/>
    <property type="evidence" value="ECO:0007669"/>
    <property type="project" value="TreeGrafter"/>
</dbReference>
<organism evidence="1 2">
    <name type="scientific">Malus domestica</name>
    <name type="common">Apple</name>
    <name type="synonym">Pyrus malus</name>
    <dbReference type="NCBI Taxonomy" id="3750"/>
    <lineage>
        <taxon>Eukaryota</taxon>
        <taxon>Viridiplantae</taxon>
        <taxon>Streptophyta</taxon>
        <taxon>Embryophyta</taxon>
        <taxon>Tracheophyta</taxon>
        <taxon>Spermatophyta</taxon>
        <taxon>Magnoliopsida</taxon>
        <taxon>eudicotyledons</taxon>
        <taxon>Gunneridae</taxon>
        <taxon>Pentapetalae</taxon>
        <taxon>rosids</taxon>
        <taxon>fabids</taxon>
        <taxon>Rosales</taxon>
        <taxon>Rosaceae</taxon>
        <taxon>Amygdaloideae</taxon>
        <taxon>Maleae</taxon>
        <taxon>Malus</taxon>
    </lineage>
</organism>
<dbReference type="Proteomes" id="UP000290289">
    <property type="component" value="Chromosome 1"/>
</dbReference>
<comment type="caution">
    <text evidence="1">The sequence shown here is derived from an EMBL/GenBank/DDBJ whole genome shotgun (WGS) entry which is preliminary data.</text>
</comment>
<accession>A0A498KU31</accession>
<protein>
    <submittedName>
        <fullName evidence="1">Uncharacterized protein</fullName>
    </submittedName>
</protein>
<dbReference type="STRING" id="3750.A0A498KU31"/>
<dbReference type="EMBL" id="RDQH01000327">
    <property type="protein sequence ID" value="RXI09245.1"/>
    <property type="molecule type" value="Genomic_DNA"/>
</dbReference>